<dbReference type="InterPro" id="IPR036271">
    <property type="entry name" value="Tet_transcr_reg_TetR-rel_C_sf"/>
</dbReference>
<proteinExistence type="predicted"/>
<dbReference type="Gene3D" id="1.10.357.10">
    <property type="entry name" value="Tetracycline Repressor, domain 2"/>
    <property type="match status" value="1"/>
</dbReference>
<dbReference type="InterPro" id="IPR041490">
    <property type="entry name" value="KstR2_TetR_C"/>
</dbReference>
<evidence type="ECO:0000313" key="3">
    <source>
        <dbReference type="Proteomes" id="UP000198893"/>
    </source>
</evidence>
<sequence>MDSANGGVVLTQPIGEKAAVEASDYTMSYVCRAMVERNRDGEDGAQPGLSPETLERVVAAVFRKSRESGFATVRLEELAREANLSATLLDKAVGGKCGLMTMMLHEVAEAIVAVLGRPPEAIGRDPVAHLGWFMTTHLALSEAMGDWFVFIFMEARSLPAPQRAMAVEIEEATDIYLAEILDAGRAAGCLRPDDPELMPLLIKPLLRDWYLKRAKYHRRGITPDRYAREVKRMVMAACGAASGAP</sequence>
<evidence type="ECO:0000259" key="1">
    <source>
        <dbReference type="Pfam" id="PF17932"/>
    </source>
</evidence>
<dbReference type="Pfam" id="PF17932">
    <property type="entry name" value="TetR_C_24"/>
    <property type="match status" value="1"/>
</dbReference>
<evidence type="ECO:0000313" key="2">
    <source>
        <dbReference type="EMBL" id="SEO17731.1"/>
    </source>
</evidence>
<dbReference type="InterPro" id="IPR009057">
    <property type="entry name" value="Homeodomain-like_sf"/>
</dbReference>
<feature type="domain" description="HTH-type transcriptional repressor KstR2 C-terminal" evidence="1">
    <location>
        <begin position="124"/>
        <end position="202"/>
    </location>
</feature>
<gene>
    <name evidence="2" type="ORF">SAMN04490248_102124</name>
</gene>
<name>A0A1H8MJZ3_9RHOB</name>
<accession>A0A1H8MJZ3</accession>
<reference evidence="2 3" key="1">
    <citation type="submission" date="2016-10" db="EMBL/GenBank/DDBJ databases">
        <authorList>
            <person name="de Groot N.N."/>
        </authorList>
    </citation>
    <scope>NUCLEOTIDE SEQUENCE [LARGE SCALE GENOMIC DNA]</scope>
    <source>
        <strain evidence="2 3">DSM 27842</strain>
    </source>
</reference>
<dbReference type="AlphaFoldDB" id="A0A1H8MJZ3"/>
<protein>
    <recommendedName>
        <fullName evidence="1">HTH-type transcriptional repressor KstR2 C-terminal domain-containing protein</fullName>
    </recommendedName>
</protein>
<dbReference type="SUPFAM" id="SSF48498">
    <property type="entry name" value="Tetracyclin repressor-like, C-terminal domain"/>
    <property type="match status" value="1"/>
</dbReference>
<dbReference type="SUPFAM" id="SSF46689">
    <property type="entry name" value="Homeodomain-like"/>
    <property type="match status" value="1"/>
</dbReference>
<dbReference type="STRING" id="569882.SAMN04490248_102124"/>
<dbReference type="Proteomes" id="UP000198893">
    <property type="component" value="Unassembled WGS sequence"/>
</dbReference>
<organism evidence="2 3">
    <name type="scientific">Salinihabitans flavidus</name>
    <dbReference type="NCBI Taxonomy" id="569882"/>
    <lineage>
        <taxon>Bacteria</taxon>
        <taxon>Pseudomonadati</taxon>
        <taxon>Pseudomonadota</taxon>
        <taxon>Alphaproteobacteria</taxon>
        <taxon>Rhodobacterales</taxon>
        <taxon>Roseobacteraceae</taxon>
        <taxon>Salinihabitans</taxon>
    </lineage>
</organism>
<dbReference type="EMBL" id="FODS01000002">
    <property type="protein sequence ID" value="SEO17731.1"/>
    <property type="molecule type" value="Genomic_DNA"/>
</dbReference>
<keyword evidence="3" id="KW-1185">Reference proteome</keyword>